<accession>A0A412AUK9</accession>
<comment type="caution">
    <text evidence="2">The sequence shown here is derived from an EMBL/GenBank/DDBJ whole genome shotgun (WGS) entry which is preliminary data.</text>
</comment>
<proteinExistence type="predicted"/>
<protein>
    <submittedName>
        <fullName evidence="2">Uncharacterized protein</fullName>
    </submittedName>
</protein>
<feature type="transmembrane region" description="Helical" evidence="1">
    <location>
        <begin position="15"/>
        <end position="38"/>
    </location>
</feature>
<keyword evidence="1" id="KW-0472">Membrane</keyword>
<evidence type="ECO:0000313" key="2">
    <source>
        <dbReference type="EMBL" id="RGQ34995.1"/>
    </source>
</evidence>
<dbReference type="Proteomes" id="UP000284751">
    <property type="component" value="Unassembled WGS sequence"/>
</dbReference>
<keyword evidence="1" id="KW-0812">Transmembrane</keyword>
<evidence type="ECO:0000313" key="3">
    <source>
        <dbReference type="Proteomes" id="UP000284751"/>
    </source>
</evidence>
<organism evidence="2 3">
    <name type="scientific">[Clostridium] leptum</name>
    <dbReference type="NCBI Taxonomy" id="1535"/>
    <lineage>
        <taxon>Bacteria</taxon>
        <taxon>Bacillati</taxon>
        <taxon>Bacillota</taxon>
        <taxon>Clostridia</taxon>
        <taxon>Eubacteriales</taxon>
        <taxon>Oscillospiraceae</taxon>
        <taxon>Oscillospiraceae incertae sedis</taxon>
    </lineage>
</organism>
<reference evidence="2 3" key="1">
    <citation type="submission" date="2018-08" db="EMBL/GenBank/DDBJ databases">
        <title>A genome reference for cultivated species of the human gut microbiota.</title>
        <authorList>
            <person name="Zou Y."/>
            <person name="Xue W."/>
            <person name="Luo G."/>
        </authorList>
    </citation>
    <scope>NUCLEOTIDE SEQUENCE [LARGE SCALE GENOMIC DNA]</scope>
    <source>
        <strain evidence="2 3">AF28-26</strain>
    </source>
</reference>
<name>A0A412AUK9_9FIRM</name>
<dbReference type="EMBL" id="QRTC01000075">
    <property type="protein sequence ID" value="RGQ34995.1"/>
    <property type="molecule type" value="Genomic_DNA"/>
</dbReference>
<dbReference type="AlphaFoldDB" id="A0A412AUK9"/>
<feature type="transmembrane region" description="Helical" evidence="1">
    <location>
        <begin position="58"/>
        <end position="78"/>
    </location>
</feature>
<keyword evidence="1" id="KW-1133">Transmembrane helix</keyword>
<gene>
    <name evidence="2" type="ORF">DWY99_13240</name>
</gene>
<evidence type="ECO:0000256" key="1">
    <source>
        <dbReference type="SAM" id="Phobius"/>
    </source>
</evidence>
<sequence>MVIIKNKIILKCLKVLRAFLSVICVITFIYCWYKFITISQSLSHFKGDNMLKPPGDSILSIYSLIGIGSMGLCFLLNFKRIKKHLKENYYKSPEEAQKEFIEKELKRRAKKEQKQNNRKK</sequence>